<sequence length="66" mass="7917">MYKKLKKLSNYYYYIGTETFAGLCKQSLIYRHLKVVESKFSDHWDPRSSAYFQNANRPRSRNSCNL</sequence>
<keyword evidence="2" id="KW-1185">Reference proteome</keyword>
<accession>V4TQC0</accession>
<protein>
    <submittedName>
        <fullName evidence="1">Uncharacterized protein</fullName>
    </submittedName>
</protein>
<gene>
    <name evidence="1" type="ORF">CICLE_v10033276mg</name>
</gene>
<dbReference type="Proteomes" id="UP000030687">
    <property type="component" value="Unassembled WGS sequence"/>
</dbReference>
<evidence type="ECO:0000313" key="2">
    <source>
        <dbReference type="Proteomes" id="UP000030687"/>
    </source>
</evidence>
<name>V4TQC0_CITCL</name>
<dbReference type="AlphaFoldDB" id="V4TQC0"/>
<organism evidence="1 2">
    <name type="scientific">Citrus clementina</name>
    <name type="common">Clementine</name>
    <name type="synonym">Citrus deliciosa x Citrus sinensis</name>
    <dbReference type="NCBI Taxonomy" id="85681"/>
    <lineage>
        <taxon>Eukaryota</taxon>
        <taxon>Viridiplantae</taxon>
        <taxon>Streptophyta</taxon>
        <taxon>Embryophyta</taxon>
        <taxon>Tracheophyta</taxon>
        <taxon>Spermatophyta</taxon>
        <taxon>Magnoliopsida</taxon>
        <taxon>eudicotyledons</taxon>
        <taxon>Gunneridae</taxon>
        <taxon>Pentapetalae</taxon>
        <taxon>rosids</taxon>
        <taxon>malvids</taxon>
        <taxon>Sapindales</taxon>
        <taxon>Rutaceae</taxon>
        <taxon>Aurantioideae</taxon>
        <taxon>Citrus</taxon>
    </lineage>
</organism>
<evidence type="ECO:0000313" key="1">
    <source>
        <dbReference type="EMBL" id="ESR52066.1"/>
    </source>
</evidence>
<dbReference type="Gramene" id="ESR52066">
    <property type="protein sequence ID" value="ESR52066"/>
    <property type="gene ID" value="CICLE_v10033276mg"/>
</dbReference>
<dbReference type="InParanoid" id="V4TQC0"/>
<reference evidence="1 2" key="1">
    <citation type="submission" date="2013-10" db="EMBL/GenBank/DDBJ databases">
        <authorList>
            <consortium name="International Citrus Genome Consortium"/>
            <person name="Jenkins J."/>
            <person name="Schmutz J."/>
            <person name="Prochnik S."/>
            <person name="Rokhsar D."/>
            <person name="Gmitter F."/>
            <person name="Ollitrault P."/>
            <person name="Machado M."/>
            <person name="Talon M."/>
            <person name="Wincker P."/>
            <person name="Jaillon O."/>
            <person name="Morgante M."/>
        </authorList>
    </citation>
    <scope>NUCLEOTIDE SEQUENCE</scope>
    <source>
        <strain evidence="2">cv. Clemenules</strain>
    </source>
</reference>
<proteinExistence type="predicted"/>
<dbReference type="EMBL" id="KI536726">
    <property type="protein sequence ID" value="ESR52066.1"/>
    <property type="molecule type" value="Genomic_DNA"/>
</dbReference>
<dbReference type="KEGG" id="cic:CICLE_v10033276mg"/>